<protein>
    <submittedName>
        <fullName evidence="2">Exonuclease</fullName>
    </submittedName>
</protein>
<dbReference type="STRING" id="1035.BN961_02119"/>
<keyword evidence="2" id="KW-0269">Exonuclease</keyword>
<dbReference type="AlphaFoldDB" id="A0A090MMT7"/>
<dbReference type="RefSeq" id="WP_048756552.1">
    <property type="nucleotide sequence ID" value="NZ_CCAZ020000001.1"/>
</dbReference>
<reference evidence="2 3" key="1">
    <citation type="journal article" date="2014" name="Genome Announc.">
        <title>Genome Sequence of Afipia felis Strain 76713, Isolated in Hospital Water Using an Amoeba Co-Culture Procedure.</title>
        <authorList>
            <person name="Benamar S."/>
            <person name="La Scola B."/>
            <person name="Croce O."/>
        </authorList>
    </citation>
    <scope>NUCLEOTIDE SEQUENCE [LARGE SCALE GENOMIC DNA]</scope>
    <source>
        <strain evidence="2 3">76713</strain>
    </source>
</reference>
<keyword evidence="3" id="KW-1185">Reference proteome</keyword>
<dbReference type="GO" id="GO:0004527">
    <property type="term" value="F:exonuclease activity"/>
    <property type="evidence" value="ECO:0007669"/>
    <property type="project" value="UniProtKB-KW"/>
</dbReference>
<comment type="caution">
    <text evidence="2">The sequence shown here is derived from an EMBL/GenBank/DDBJ whole genome shotgun (WGS) entry which is preliminary data.</text>
</comment>
<dbReference type="OrthoDB" id="9773351at2"/>
<proteinExistence type="predicted"/>
<dbReference type="InterPro" id="IPR036397">
    <property type="entry name" value="RNaseH_sf"/>
</dbReference>
<accession>A0A090MMT7</accession>
<gene>
    <name evidence="2" type="ORF">BN961_02119</name>
</gene>
<feature type="domain" description="YprB ribonuclease H-like" evidence="1">
    <location>
        <begin position="36"/>
        <end position="187"/>
    </location>
</feature>
<dbReference type="InterPro" id="IPR038720">
    <property type="entry name" value="YprB_RNase_H-like_dom"/>
</dbReference>
<sequence length="244" mass="27900">MQPNILFLDIETAPILMTSWSMRPPYAGSVWIERDTYIMTFAAKWNDGKKTKTFALPDYPLYRRDKHSDKALCKDLFNMLSKADIVVAHNGDAFDVKKINSRLAVNGFPPPAPYKTIDTLKLARRVFKFDSNKLDNLGRYLSEGRKIPNTGAALWRGCVNGDPKSWATMRRYNAQDVDLLERVYNRLKGWSPNSPKMIVYTEKPGCPTCGSEHVQRRGVSVKANAKRHRFQCQECAAWFFGDKV</sequence>
<evidence type="ECO:0000259" key="1">
    <source>
        <dbReference type="Pfam" id="PF13482"/>
    </source>
</evidence>
<dbReference type="Proteomes" id="UP000035762">
    <property type="component" value="Unassembled WGS sequence"/>
</dbReference>
<dbReference type="GO" id="GO:0003676">
    <property type="term" value="F:nucleic acid binding"/>
    <property type="evidence" value="ECO:0007669"/>
    <property type="project" value="InterPro"/>
</dbReference>
<dbReference type="InterPro" id="IPR012337">
    <property type="entry name" value="RNaseH-like_sf"/>
</dbReference>
<dbReference type="SUPFAM" id="SSF53098">
    <property type="entry name" value="Ribonuclease H-like"/>
    <property type="match status" value="1"/>
</dbReference>
<dbReference type="EMBL" id="CCAZ020000001">
    <property type="protein sequence ID" value="CEG08701.1"/>
    <property type="molecule type" value="Genomic_DNA"/>
</dbReference>
<keyword evidence="2" id="KW-0378">Hydrolase</keyword>
<evidence type="ECO:0000313" key="2">
    <source>
        <dbReference type="EMBL" id="CEG08701.1"/>
    </source>
</evidence>
<keyword evidence="2" id="KW-0540">Nuclease</keyword>
<dbReference type="Gene3D" id="3.30.420.10">
    <property type="entry name" value="Ribonuclease H-like superfamily/Ribonuclease H"/>
    <property type="match status" value="1"/>
</dbReference>
<evidence type="ECO:0000313" key="3">
    <source>
        <dbReference type="Proteomes" id="UP000035762"/>
    </source>
</evidence>
<name>A0A090MMT7_AFIFE</name>
<dbReference type="Pfam" id="PF13482">
    <property type="entry name" value="RNase_H_2"/>
    <property type="match status" value="1"/>
</dbReference>
<organism evidence="2 3">
    <name type="scientific">Afipia felis</name>
    <name type="common">Cat scratch disease bacillus</name>
    <dbReference type="NCBI Taxonomy" id="1035"/>
    <lineage>
        <taxon>Bacteria</taxon>
        <taxon>Pseudomonadati</taxon>
        <taxon>Pseudomonadota</taxon>
        <taxon>Alphaproteobacteria</taxon>
        <taxon>Hyphomicrobiales</taxon>
        <taxon>Nitrobacteraceae</taxon>
        <taxon>Afipia</taxon>
    </lineage>
</organism>